<sequence length="181" mass="20576">MKHALVVGGTGMLSNLSVWLLKNGYHVSVIARDNRKMENLIKRAGKRNITPVLVDYRKDKELRYKLKEVIQTNGEIDFVVAWIHSNAENALEIIAEEVTKTVNQWDLFHVLGSSADLENLKKSVTIHGNCIYHTVQLGFILENNHSRWLTNNEISEGVIEAIKNDKSNHVVGAIEPWELRP</sequence>
<dbReference type="InterPro" id="IPR036291">
    <property type="entry name" value="NAD(P)-bd_dom_sf"/>
</dbReference>
<name>A0ABP3LFP4_9BACI</name>
<gene>
    <name evidence="1" type="ORF">GCM10008986_25950</name>
</gene>
<keyword evidence="2" id="KW-1185">Reference proteome</keyword>
<dbReference type="Proteomes" id="UP001500880">
    <property type="component" value="Unassembled WGS sequence"/>
</dbReference>
<proteinExistence type="predicted"/>
<accession>A0ABP3LFP4</accession>
<evidence type="ECO:0000313" key="2">
    <source>
        <dbReference type="Proteomes" id="UP001500880"/>
    </source>
</evidence>
<protein>
    <submittedName>
        <fullName evidence="1">Short-chain dehydrogenase</fullName>
    </submittedName>
</protein>
<dbReference type="Gene3D" id="3.40.50.720">
    <property type="entry name" value="NAD(P)-binding Rossmann-like Domain"/>
    <property type="match status" value="1"/>
</dbReference>
<dbReference type="EMBL" id="BAAADO010000005">
    <property type="protein sequence ID" value="GAA0497750.1"/>
    <property type="molecule type" value="Genomic_DNA"/>
</dbReference>
<evidence type="ECO:0000313" key="1">
    <source>
        <dbReference type="EMBL" id="GAA0497750.1"/>
    </source>
</evidence>
<reference evidence="2" key="1">
    <citation type="journal article" date="2019" name="Int. J. Syst. Evol. Microbiol.">
        <title>The Global Catalogue of Microorganisms (GCM) 10K type strain sequencing project: providing services to taxonomists for standard genome sequencing and annotation.</title>
        <authorList>
            <consortium name="The Broad Institute Genomics Platform"/>
            <consortium name="The Broad Institute Genome Sequencing Center for Infectious Disease"/>
            <person name="Wu L."/>
            <person name="Ma J."/>
        </authorList>
    </citation>
    <scope>NUCLEOTIDE SEQUENCE [LARGE SCALE GENOMIC DNA]</scope>
    <source>
        <strain evidence="2">JCM 12389</strain>
    </source>
</reference>
<organism evidence="1 2">
    <name type="scientific">Salinibacillus aidingensis</name>
    <dbReference type="NCBI Taxonomy" id="237684"/>
    <lineage>
        <taxon>Bacteria</taxon>
        <taxon>Bacillati</taxon>
        <taxon>Bacillota</taxon>
        <taxon>Bacilli</taxon>
        <taxon>Bacillales</taxon>
        <taxon>Bacillaceae</taxon>
        <taxon>Salinibacillus</taxon>
    </lineage>
</organism>
<dbReference type="SUPFAM" id="SSF51735">
    <property type="entry name" value="NAD(P)-binding Rossmann-fold domains"/>
    <property type="match status" value="1"/>
</dbReference>
<comment type="caution">
    <text evidence="1">The sequence shown here is derived from an EMBL/GenBank/DDBJ whole genome shotgun (WGS) entry which is preliminary data.</text>
</comment>
<dbReference type="NCBIfam" id="NF006168">
    <property type="entry name" value="PRK08309.1"/>
    <property type="match status" value="1"/>
</dbReference>